<keyword evidence="4" id="KW-0472">Membrane</keyword>
<feature type="compositionally biased region" description="Gly residues" evidence="3">
    <location>
        <begin position="151"/>
        <end position="162"/>
    </location>
</feature>
<evidence type="ECO:0000259" key="5">
    <source>
        <dbReference type="PROSITE" id="PS51208"/>
    </source>
</evidence>
<evidence type="ECO:0000256" key="2">
    <source>
        <dbReference type="ARBA" id="ARBA00023026"/>
    </source>
</evidence>
<feature type="region of interest" description="Disordered" evidence="3">
    <location>
        <begin position="248"/>
        <end position="280"/>
    </location>
</feature>
<sequence length="1236" mass="119425">MNRMYKIVWSAARQVWVVVGELAKGKRKSASSQSTIALAGHVSSRCDVTPFKKWSWRYSALHAAVISMVALGSAVSMSAYAQDPAAGGQGGGRDNFGGGSGGASSLTGAGGDGSQGEVGFTTTGGGGGGGAGIDAAGAGGAGAESGSVDDGAGGAGGAGGASDGADGEDGGDGGDDNSRAGGGGGGGAGATGGVGILNDLPSNVTGGAGGNGGNGGSLTASTGLSSGGGGGGGVGGYGFVSTDSDPATLSGFTVQGGDGGAGGNGGRGGSNSQAGHDGGGGGGGGLGLLIQGAGVELVVDSSVAGGAGGNGGRGGDAAAGYRLGRGGDGGNGGDGLIFTQDAAARIEGSVTGGSGGNGGASGDSGGTPSSSGSAGDGGTGGSGVVLEAGGSVQISGTVSGGAGGDGGENINNTNASAGGAGGAGLLALNGGTIEVTATGSVTGGDGGDGGTSLGDDGIGGAGGVGIQGSNLTVTVAGSVWGGVGADGTEANAIEFTGGTNQLIVLAGSRGGAVVANGEHDTLTIGVTGEFDVSRFDSVSGNFRGFEAFEKIGAGTMALVGSTAETTPWTVLAGTLSIDSGSALGTSDSLLTLNGGALAVTADTTVENNVVIGADNGTISVANGVAATASGALSGTGAFTKDGAGTLTLSGANSYTGGTTVSAGTLIGDTTTLQGDIVNNAALTFDQGMNGTYAGALSGVGVLTKDGDGELVLSGNSSTYAGTTILSGGLLSVNNALGGTVNVTGGRLGGSGSLGALNVASGGTVAAGNSIGTLNVNSDFSLGAGSTLEVELNDGGNVAGVNNDLVNVTGTATIEDGAIVHVMPVAGSGSNYAAGTTYTILEAGTLDVQGTQRLNIDFDYAYLSFVLGQVGNALTLTSSLDNALGQTFALAGMSRNQRSTATGVFTQGAGKAVFDQVLNMSERQAFAAMDALSGEVHASARTVLLDSASQVRSAVRQRTRSTERSEGQGVWFELLGGRMNLDGNGNAAALDSDEQGLLLGIDKRLSNGWRIGLFGGASYSDFDVNDRTSSGESDNYHLGVYAGQNWDQLSLNLGLGYTRSQLETKRGEVLGQTLRDDYDTDSLQVFAELGYLIEREGYWLQPFANIAWVNLRNEASEERGGSAALRIKAHDTATGSSTLGLRSGTDISLGGTTANLYGSLGWKHGFADLEPDSRHAFVEGGSSFTIHGAPLARNAAEVAVGAALQVTPDSTLSVSYQGEFASNARDQGVRLNWGMRF</sequence>
<dbReference type="SMART" id="SM00869">
    <property type="entry name" value="Autotransporter"/>
    <property type="match status" value="1"/>
</dbReference>
<dbReference type="InterPro" id="IPR006315">
    <property type="entry name" value="OM_autotransptr_brl_dom"/>
</dbReference>
<dbReference type="SUPFAM" id="SSF103515">
    <property type="entry name" value="Autotransporter"/>
    <property type="match status" value="1"/>
</dbReference>
<feature type="compositionally biased region" description="Acidic residues" evidence="3">
    <location>
        <begin position="165"/>
        <end position="175"/>
    </location>
</feature>
<dbReference type="InterPro" id="IPR024973">
    <property type="entry name" value="ESPR"/>
</dbReference>
<evidence type="ECO:0000313" key="7">
    <source>
        <dbReference type="Proteomes" id="UP000229504"/>
    </source>
</evidence>
<evidence type="ECO:0000313" key="6">
    <source>
        <dbReference type="EMBL" id="PIA66017.1"/>
    </source>
</evidence>
<feature type="region of interest" description="Disordered" evidence="3">
    <location>
        <begin position="84"/>
        <end position="186"/>
    </location>
</feature>
<feature type="region of interest" description="Disordered" evidence="3">
    <location>
        <begin position="348"/>
        <end position="386"/>
    </location>
</feature>
<accession>A0A2G5FDE5</accession>
<dbReference type="Proteomes" id="UP000229504">
    <property type="component" value="Unassembled WGS sequence"/>
</dbReference>
<gene>
    <name evidence="6" type="ORF">CDO35_20950</name>
</gene>
<feature type="compositionally biased region" description="Gly residues" evidence="3">
    <location>
        <begin position="87"/>
        <end position="143"/>
    </location>
</feature>
<dbReference type="InterPro" id="IPR036709">
    <property type="entry name" value="Autotransporte_beta_dom_sf"/>
</dbReference>
<organism evidence="6 7">
    <name type="scientific">Pseudomonas sediminis</name>
    <dbReference type="NCBI Taxonomy" id="1691904"/>
    <lineage>
        <taxon>Bacteria</taxon>
        <taxon>Pseudomonadati</taxon>
        <taxon>Pseudomonadota</taxon>
        <taxon>Gammaproteobacteria</taxon>
        <taxon>Pseudomonadales</taxon>
        <taxon>Pseudomonadaceae</taxon>
        <taxon>Pseudomonas</taxon>
    </lineage>
</organism>
<feature type="compositionally biased region" description="Gly residues" evidence="3">
    <location>
        <begin position="374"/>
        <end position="383"/>
    </location>
</feature>
<dbReference type="AlphaFoldDB" id="A0A2G5FDE5"/>
<dbReference type="RefSeq" id="WP_099526540.1">
    <property type="nucleotide sequence ID" value="NZ_NIQU01000011.1"/>
</dbReference>
<keyword evidence="4" id="KW-1133">Transmembrane helix</keyword>
<dbReference type="Gene3D" id="2.40.128.130">
    <property type="entry name" value="Autotransporter beta-domain"/>
    <property type="match status" value="1"/>
</dbReference>
<feature type="transmembrane region" description="Helical" evidence="4">
    <location>
        <begin position="60"/>
        <end position="81"/>
    </location>
</feature>
<dbReference type="PRINTS" id="PR01228">
    <property type="entry name" value="EGGSHELL"/>
</dbReference>
<keyword evidence="2" id="KW-0843">Virulence</keyword>
<dbReference type="NCBIfam" id="TIGR01414">
    <property type="entry name" value="autotrans_barl"/>
    <property type="match status" value="1"/>
</dbReference>
<dbReference type="InterPro" id="IPR005546">
    <property type="entry name" value="Autotransporte_beta"/>
</dbReference>
<dbReference type="NCBIfam" id="TIGR02601">
    <property type="entry name" value="autotrns_rpt"/>
    <property type="match status" value="2"/>
</dbReference>
<dbReference type="Pfam" id="PF12951">
    <property type="entry name" value="PATR"/>
    <property type="match status" value="3"/>
</dbReference>
<dbReference type="InterPro" id="IPR011050">
    <property type="entry name" value="Pectin_lyase_fold/virulence"/>
</dbReference>
<feature type="domain" description="Autotransporter" evidence="5">
    <location>
        <begin position="962"/>
        <end position="1236"/>
    </location>
</feature>
<keyword evidence="4" id="KW-0812">Transmembrane</keyword>
<proteinExistence type="predicted"/>
<dbReference type="SUPFAM" id="SSF51126">
    <property type="entry name" value="Pectin lyase-like"/>
    <property type="match status" value="1"/>
</dbReference>
<dbReference type="Pfam" id="PF03797">
    <property type="entry name" value="Autotransporter"/>
    <property type="match status" value="1"/>
</dbReference>
<evidence type="ECO:0000256" key="4">
    <source>
        <dbReference type="SAM" id="Phobius"/>
    </source>
</evidence>
<dbReference type="InterPro" id="IPR013425">
    <property type="entry name" value="Autotrns_rpt"/>
</dbReference>
<keyword evidence="1" id="KW-0732">Signal</keyword>
<dbReference type="GO" id="GO:0019867">
    <property type="term" value="C:outer membrane"/>
    <property type="evidence" value="ECO:0007669"/>
    <property type="project" value="InterPro"/>
</dbReference>
<name>A0A2G5FDE5_9PSED</name>
<dbReference type="PROSITE" id="PS51208">
    <property type="entry name" value="AUTOTRANSPORTER"/>
    <property type="match status" value="1"/>
</dbReference>
<reference evidence="7" key="1">
    <citation type="submission" date="2017-06" db="EMBL/GenBank/DDBJ databases">
        <authorList>
            <person name="Rastogi G."/>
            <person name="Vaishampayan P."/>
            <person name="Seuylemezian A."/>
        </authorList>
    </citation>
    <scope>NUCLEOTIDE SEQUENCE [LARGE SCALE GENOMIC DNA]</scope>
    <source>
        <strain evidence="7">PI11</strain>
    </source>
</reference>
<evidence type="ECO:0000256" key="1">
    <source>
        <dbReference type="ARBA" id="ARBA00022729"/>
    </source>
</evidence>
<dbReference type="Pfam" id="PF13018">
    <property type="entry name" value="ESPR"/>
    <property type="match status" value="1"/>
</dbReference>
<feature type="compositionally biased region" description="Gly residues" evidence="3">
    <location>
        <begin position="350"/>
        <end position="365"/>
    </location>
</feature>
<feature type="compositionally biased region" description="Gly residues" evidence="3">
    <location>
        <begin position="254"/>
        <end position="269"/>
    </location>
</feature>
<protein>
    <recommendedName>
        <fullName evidence="5">Autotransporter domain-containing protein</fullName>
    </recommendedName>
</protein>
<evidence type="ECO:0000256" key="3">
    <source>
        <dbReference type="SAM" id="MobiDB-lite"/>
    </source>
</evidence>
<comment type="caution">
    <text evidence="6">The sequence shown here is derived from an EMBL/GenBank/DDBJ whole genome shotgun (WGS) entry which is preliminary data.</text>
</comment>
<dbReference type="EMBL" id="NIQU01000011">
    <property type="protein sequence ID" value="PIA66017.1"/>
    <property type="molecule type" value="Genomic_DNA"/>
</dbReference>